<keyword evidence="3" id="KW-0479">Metal-binding</keyword>
<dbReference type="InterPro" id="IPR041588">
    <property type="entry name" value="Integrase_H2C2"/>
</dbReference>
<dbReference type="InterPro" id="IPR036397">
    <property type="entry name" value="RNaseH_sf"/>
</dbReference>
<dbReference type="InterPro" id="IPR001995">
    <property type="entry name" value="Peptidase_A2_cat"/>
</dbReference>
<dbReference type="Pfam" id="PF00098">
    <property type="entry name" value="zf-CCHC"/>
    <property type="match status" value="1"/>
</dbReference>
<comment type="caution">
    <text evidence="9">The sequence shown here is derived from an EMBL/GenBank/DDBJ whole genome shotgun (WGS) entry which is preliminary data.</text>
</comment>
<dbReference type="PROSITE" id="PS50175">
    <property type="entry name" value="ASP_PROT_RETROV"/>
    <property type="match status" value="1"/>
</dbReference>
<evidence type="ECO:0000259" key="5">
    <source>
        <dbReference type="PROSITE" id="PS50158"/>
    </source>
</evidence>
<dbReference type="InterPro" id="IPR003309">
    <property type="entry name" value="SCAN_dom"/>
</dbReference>
<feature type="domain" description="SCAN box" evidence="7">
    <location>
        <begin position="186"/>
        <end position="264"/>
    </location>
</feature>
<feature type="domain" description="Integrase catalytic" evidence="8">
    <location>
        <begin position="639"/>
        <end position="797"/>
    </location>
</feature>
<dbReference type="CDD" id="cd00303">
    <property type="entry name" value="retropepsin_like"/>
    <property type="match status" value="1"/>
</dbReference>
<keyword evidence="1" id="KW-0378">Hydrolase</keyword>
<evidence type="ECO:0000259" key="7">
    <source>
        <dbReference type="PROSITE" id="PS50804"/>
    </source>
</evidence>
<dbReference type="Gene3D" id="4.10.60.10">
    <property type="entry name" value="Zinc finger, CCHC-type"/>
    <property type="match status" value="1"/>
</dbReference>
<organism evidence="9 10">
    <name type="scientific">Coilia grayii</name>
    <name type="common">Gray's grenadier anchovy</name>
    <dbReference type="NCBI Taxonomy" id="363190"/>
    <lineage>
        <taxon>Eukaryota</taxon>
        <taxon>Metazoa</taxon>
        <taxon>Chordata</taxon>
        <taxon>Craniata</taxon>
        <taxon>Vertebrata</taxon>
        <taxon>Euteleostomi</taxon>
        <taxon>Actinopterygii</taxon>
        <taxon>Neopterygii</taxon>
        <taxon>Teleostei</taxon>
        <taxon>Clupei</taxon>
        <taxon>Clupeiformes</taxon>
        <taxon>Clupeoidei</taxon>
        <taxon>Engraulidae</taxon>
        <taxon>Coilinae</taxon>
        <taxon>Coilia</taxon>
    </lineage>
</organism>
<dbReference type="Gene3D" id="3.30.420.10">
    <property type="entry name" value="Ribonuclease H-like superfamily/Ribonuclease H"/>
    <property type="match status" value="1"/>
</dbReference>
<evidence type="ECO:0000256" key="1">
    <source>
        <dbReference type="ARBA" id="ARBA00022801"/>
    </source>
</evidence>
<dbReference type="FunFam" id="1.10.340.70:FF:000001">
    <property type="entry name" value="Retrovirus-related Pol polyprotein from transposon gypsy-like Protein"/>
    <property type="match status" value="1"/>
</dbReference>
<dbReference type="SMART" id="SM00343">
    <property type="entry name" value="ZnF_C2HC"/>
    <property type="match status" value="1"/>
</dbReference>
<dbReference type="Pfam" id="PF02023">
    <property type="entry name" value="SCAN"/>
    <property type="match status" value="1"/>
</dbReference>
<dbReference type="PANTHER" id="PTHR46888:SF1">
    <property type="entry name" value="RIBONUCLEASE H"/>
    <property type="match status" value="1"/>
</dbReference>
<dbReference type="InterPro" id="IPR038269">
    <property type="entry name" value="SCAN_sf"/>
</dbReference>
<evidence type="ECO:0000259" key="6">
    <source>
        <dbReference type="PROSITE" id="PS50175"/>
    </source>
</evidence>
<dbReference type="CDD" id="cd07936">
    <property type="entry name" value="SCAN"/>
    <property type="match status" value="1"/>
</dbReference>
<dbReference type="InterPro" id="IPR036875">
    <property type="entry name" value="Znf_CCHC_sf"/>
</dbReference>
<dbReference type="SUPFAM" id="SSF53098">
    <property type="entry name" value="Ribonuclease H-like"/>
    <property type="match status" value="1"/>
</dbReference>
<keyword evidence="3" id="KW-0863">Zinc-finger</keyword>
<dbReference type="GO" id="GO:0016787">
    <property type="term" value="F:hydrolase activity"/>
    <property type="evidence" value="ECO:0007669"/>
    <property type="project" value="UniProtKB-KW"/>
</dbReference>
<keyword evidence="10" id="KW-1185">Reference proteome</keyword>
<dbReference type="FunFam" id="3.30.420.10:FF:000032">
    <property type="entry name" value="Retrovirus-related Pol polyprotein from transposon 297-like Protein"/>
    <property type="match status" value="1"/>
</dbReference>
<evidence type="ECO:0000256" key="3">
    <source>
        <dbReference type="PROSITE-ProRule" id="PRU00047"/>
    </source>
</evidence>
<dbReference type="Gene3D" id="2.40.70.10">
    <property type="entry name" value="Acid Proteases"/>
    <property type="match status" value="1"/>
</dbReference>
<evidence type="ECO:0000256" key="4">
    <source>
        <dbReference type="SAM" id="MobiDB-lite"/>
    </source>
</evidence>
<dbReference type="Gene3D" id="1.10.340.70">
    <property type="match status" value="1"/>
</dbReference>
<name>A0ABD1K1H6_9TELE</name>
<dbReference type="Gene3D" id="1.10.4020.10">
    <property type="entry name" value="DNA breaking-rejoining enzymes"/>
    <property type="match status" value="1"/>
</dbReference>
<dbReference type="InterPro" id="IPR021109">
    <property type="entry name" value="Peptidase_aspartic_dom_sf"/>
</dbReference>
<dbReference type="InterPro" id="IPR012337">
    <property type="entry name" value="RNaseH-like_sf"/>
</dbReference>
<dbReference type="SMART" id="SM00431">
    <property type="entry name" value="SCAN"/>
    <property type="match status" value="1"/>
</dbReference>
<dbReference type="InterPro" id="IPR001584">
    <property type="entry name" value="Integrase_cat-core"/>
</dbReference>
<dbReference type="Pfam" id="PF13650">
    <property type="entry name" value="Asp_protease_2"/>
    <property type="match status" value="1"/>
</dbReference>
<evidence type="ECO:0000256" key="2">
    <source>
        <dbReference type="ARBA" id="ARBA00039658"/>
    </source>
</evidence>
<keyword evidence="3" id="KW-0862">Zinc</keyword>
<dbReference type="PROSITE" id="PS50804">
    <property type="entry name" value="SCAN_BOX"/>
    <property type="match status" value="1"/>
</dbReference>
<dbReference type="EMBL" id="JBHFQA010000009">
    <property type="protein sequence ID" value="KAL2092955.1"/>
    <property type="molecule type" value="Genomic_DNA"/>
</dbReference>
<dbReference type="Pfam" id="PF17921">
    <property type="entry name" value="Integrase_H2C2"/>
    <property type="match status" value="1"/>
</dbReference>
<reference evidence="9 10" key="1">
    <citation type="submission" date="2024-09" db="EMBL/GenBank/DDBJ databases">
        <title>A chromosome-level genome assembly of Gray's grenadier anchovy, Coilia grayii.</title>
        <authorList>
            <person name="Fu Z."/>
        </authorList>
    </citation>
    <scope>NUCLEOTIDE SEQUENCE [LARGE SCALE GENOMIC DNA]</scope>
    <source>
        <strain evidence="9">G4</strain>
        <tissue evidence="9">Muscle</tissue>
    </source>
</reference>
<dbReference type="PROSITE" id="PS50994">
    <property type="entry name" value="INTEGRASE"/>
    <property type="match status" value="1"/>
</dbReference>
<proteinExistence type="predicted"/>
<protein>
    <recommendedName>
        <fullName evidence="2">Gypsy retrotransposon integrase-like protein 1</fullName>
    </recommendedName>
</protein>
<evidence type="ECO:0000259" key="8">
    <source>
        <dbReference type="PROSITE" id="PS50994"/>
    </source>
</evidence>
<dbReference type="Proteomes" id="UP001591681">
    <property type="component" value="Unassembled WGS sequence"/>
</dbReference>
<feature type="domain" description="Peptidase A2" evidence="6">
    <location>
        <begin position="365"/>
        <end position="440"/>
    </location>
</feature>
<dbReference type="Pfam" id="PF00665">
    <property type="entry name" value="rve"/>
    <property type="match status" value="1"/>
</dbReference>
<accession>A0ABD1K1H6</accession>
<dbReference type="PANTHER" id="PTHR46888">
    <property type="entry name" value="ZINC KNUCKLE DOMAINCONTAINING PROTEIN-RELATED"/>
    <property type="match status" value="1"/>
</dbReference>
<dbReference type="InterPro" id="IPR001878">
    <property type="entry name" value="Znf_CCHC"/>
</dbReference>
<sequence length="852" mass="94873">MGAWQEPGEGQAFGGPTWAVAISSCVNCSQSITCHVEGSPGRPAVVGIRRPRSSRSSDHASSSSDDPKLFRGPSSSPRCSNGGARLFSSSNSGGPSSSTAQYTGWKGPKMQKYTEDEDIEHFLTTFERIATASWCPKSEWSLNLVPLLTGKARAAYIAMDFADSMDYDEIKAVILGKFEIHPETYRQRFRSTQMLPGESPKELFTRLRELYEKWTRPQAHTKEEIGEMLVLEQFLRMVNSDVRLWIKEHNLKSAKEAVVLAESFMAARRNVRPYQMTGGREGTAARASRFEGGWEGGASTKSPKNVSAEEIICFYCGQTGHIKSKCPRRKLKMSNVSFVPKYSGEEATLDQGESLTVVGVNGKQVQALVDTGSSQTIVRSDLVSQHSTLSDGKVLIRCVHGDEVSYPTAEVYLEVDKVTCVVTVALAERLPYPVVLGRDVPDLVALVDGQSCNMAVTRAQAKMLDRDSTWDLLPFADTKERKTRSQKRKEKFRGTKLAENDPHPEFDCEVNLTIPADIIQAQRADQSLQPFYAGLVADEKGDALGPKFKLKGGILYRHGEDGEQLVLPGSLRATVMEVGHSSAWAGYLGQNKTWDRIVDRFYWPNMYAEVVKFCKSCSVCQLTAPGRKGDGAPLVPMPVMDVPFSRVAMDIVGPLERNYRGNRYILVIADYATRYPEAFPLRNVKARQVANAFLQLVSRVGIPKEVLTDQGTNFTSTLLKEVYKYLGIKGIKTTPYHPQTDGLVERFNKTLKSMLRKFVSDSGSDWDDWLPYLLFAYREVPQASTGFSPFELLYGRKVRGPLDVLKEAWEGEEPGQKVNVLTYVLKMRDHMQRLTELLQDNMQGMAGEGRTG</sequence>
<evidence type="ECO:0000313" key="10">
    <source>
        <dbReference type="Proteomes" id="UP001591681"/>
    </source>
</evidence>
<feature type="compositionally biased region" description="Low complexity" evidence="4">
    <location>
        <begin position="88"/>
        <end position="98"/>
    </location>
</feature>
<dbReference type="SUPFAM" id="SSF50630">
    <property type="entry name" value="Acid proteases"/>
    <property type="match status" value="1"/>
</dbReference>
<feature type="domain" description="CCHC-type" evidence="5">
    <location>
        <begin position="313"/>
        <end position="328"/>
    </location>
</feature>
<evidence type="ECO:0000313" key="9">
    <source>
        <dbReference type="EMBL" id="KAL2092955.1"/>
    </source>
</evidence>
<feature type="region of interest" description="Disordered" evidence="4">
    <location>
        <begin position="37"/>
        <end position="105"/>
    </location>
</feature>
<dbReference type="SUPFAM" id="SSF47353">
    <property type="entry name" value="Retrovirus capsid dimerization domain-like"/>
    <property type="match status" value="1"/>
</dbReference>
<dbReference type="SUPFAM" id="SSF57756">
    <property type="entry name" value="Retrovirus zinc finger-like domains"/>
    <property type="match status" value="1"/>
</dbReference>
<gene>
    <name evidence="9" type="ORF">ACEWY4_010267</name>
</gene>
<dbReference type="GO" id="GO:0008270">
    <property type="term" value="F:zinc ion binding"/>
    <property type="evidence" value="ECO:0007669"/>
    <property type="project" value="UniProtKB-KW"/>
</dbReference>
<dbReference type="AlphaFoldDB" id="A0ABD1K1H6"/>
<dbReference type="PROSITE" id="PS50158">
    <property type="entry name" value="ZF_CCHC"/>
    <property type="match status" value="1"/>
</dbReference>